<dbReference type="Proteomes" id="UP001054821">
    <property type="component" value="Chromosome 4"/>
</dbReference>
<reference evidence="2" key="1">
    <citation type="submission" date="2019-07" db="EMBL/GenBank/DDBJ databases">
        <authorList>
            <person name="Alioto T."/>
            <person name="Alioto T."/>
            <person name="Gomez Garrido J."/>
        </authorList>
    </citation>
    <scope>NUCLEOTIDE SEQUENCE</scope>
</reference>
<accession>A0A5E4FXG5</accession>
<dbReference type="EMBL" id="CABIKO010000240">
    <property type="protein sequence ID" value="VVA32241.1"/>
    <property type="molecule type" value="Genomic_DNA"/>
</dbReference>
<dbReference type="InParanoid" id="A0A5E4FXG5"/>
<dbReference type="EMBL" id="JAJFAZ020000004">
    <property type="protein sequence ID" value="KAI5335479.1"/>
    <property type="molecule type" value="Genomic_DNA"/>
</dbReference>
<evidence type="ECO:0000313" key="4">
    <source>
        <dbReference type="Proteomes" id="UP001054821"/>
    </source>
</evidence>
<dbReference type="AlphaFoldDB" id="A0A5E4FXG5"/>
<dbReference type="Proteomes" id="UP000327085">
    <property type="component" value="Chromosome 4"/>
</dbReference>
<reference evidence="3" key="2">
    <citation type="journal article" date="2020" name="Plant J.">
        <title>Transposons played a major role in the diversification between the closely related almond and peach genomes: results from the almond genome sequence.</title>
        <authorList>
            <person name="Alioto T."/>
            <person name="Alexiou K.G."/>
            <person name="Bardil A."/>
            <person name="Barteri F."/>
            <person name="Castanera R."/>
            <person name="Cruz F."/>
            <person name="Dhingra A."/>
            <person name="Duval H."/>
            <person name="Fernandez I Marti A."/>
            <person name="Frias L."/>
            <person name="Galan B."/>
            <person name="Garcia J.L."/>
            <person name="Howad W."/>
            <person name="Gomez-Garrido J."/>
            <person name="Gut M."/>
            <person name="Julca I."/>
            <person name="Morata J."/>
            <person name="Puigdomenech P."/>
            <person name="Ribeca P."/>
            <person name="Rubio Cabetas M.J."/>
            <person name="Vlasova A."/>
            <person name="Wirthensohn M."/>
            <person name="Garcia-Mas J."/>
            <person name="Gabaldon T."/>
            <person name="Casacuberta J.M."/>
            <person name="Arus P."/>
        </authorList>
    </citation>
    <scope>NUCLEOTIDE SEQUENCE [LARGE SCALE GENOMIC DNA]</scope>
    <source>
        <strain evidence="3">cv. Texas</strain>
    </source>
</reference>
<evidence type="ECO:0000313" key="2">
    <source>
        <dbReference type="EMBL" id="VVA32241.1"/>
    </source>
</evidence>
<sequence length="88" mass="9885">MSVLPITPQVLGIENARQNKVPKIQWEPITFYEDEEEEFIFPHDDPMIIQAEGANFYVGFSGDLVQLVGNVSLSLTLGTALHKTMIHD</sequence>
<evidence type="ECO:0000313" key="3">
    <source>
        <dbReference type="Proteomes" id="UP000327085"/>
    </source>
</evidence>
<gene>
    <name evidence="2" type="ORF">ALMOND_2B022122</name>
    <name evidence="1" type="ORF">L3X38_025612</name>
</gene>
<proteinExistence type="predicted"/>
<protein>
    <submittedName>
        <fullName evidence="2">PREDICTED: LOC109946410</fullName>
    </submittedName>
</protein>
<keyword evidence="4" id="KW-1185">Reference proteome</keyword>
<organism evidence="2 3">
    <name type="scientific">Prunus dulcis</name>
    <name type="common">Almond</name>
    <name type="synonym">Amygdalus dulcis</name>
    <dbReference type="NCBI Taxonomy" id="3755"/>
    <lineage>
        <taxon>Eukaryota</taxon>
        <taxon>Viridiplantae</taxon>
        <taxon>Streptophyta</taxon>
        <taxon>Embryophyta</taxon>
        <taxon>Tracheophyta</taxon>
        <taxon>Spermatophyta</taxon>
        <taxon>Magnoliopsida</taxon>
        <taxon>eudicotyledons</taxon>
        <taxon>Gunneridae</taxon>
        <taxon>Pentapetalae</taxon>
        <taxon>rosids</taxon>
        <taxon>fabids</taxon>
        <taxon>Rosales</taxon>
        <taxon>Rosaceae</taxon>
        <taxon>Amygdaloideae</taxon>
        <taxon>Amygdaleae</taxon>
        <taxon>Prunus</taxon>
    </lineage>
</organism>
<reference evidence="1 4" key="3">
    <citation type="journal article" date="2022" name="G3 (Bethesda)">
        <title>Whole-genome sequence and methylome profiling of the almond [Prunus dulcis (Mill.) D.A. Webb] cultivar 'Nonpareil'.</title>
        <authorList>
            <person name="D'Amico-Willman K.M."/>
            <person name="Ouma W.Z."/>
            <person name="Meulia T."/>
            <person name="Sideli G.M."/>
            <person name="Gradziel T.M."/>
            <person name="Fresnedo-Ramirez J."/>
        </authorList>
    </citation>
    <scope>NUCLEOTIDE SEQUENCE [LARGE SCALE GENOMIC DNA]</scope>
    <source>
        <strain evidence="1">Clone GOH B32 T37-40</strain>
    </source>
</reference>
<evidence type="ECO:0000313" key="1">
    <source>
        <dbReference type="EMBL" id="KAI5335479.1"/>
    </source>
</evidence>
<name>A0A5E4FXG5_PRUDU</name>
<dbReference type="Gramene" id="VVA32241">
    <property type="protein sequence ID" value="VVA32241"/>
    <property type="gene ID" value="Prudul26B022122"/>
</dbReference>